<dbReference type="Pfam" id="PF25238">
    <property type="entry name" value="OGFOD2-like"/>
    <property type="match status" value="1"/>
</dbReference>
<dbReference type="EMBL" id="KB311270">
    <property type="protein sequence ID" value="ELT89610.1"/>
    <property type="molecule type" value="Genomic_DNA"/>
</dbReference>
<accession>R7T7M3</accession>
<dbReference type="GO" id="GO:0051213">
    <property type="term" value="F:dioxygenase activity"/>
    <property type="evidence" value="ECO:0007669"/>
    <property type="project" value="UniProtKB-KW"/>
</dbReference>
<keyword evidence="3" id="KW-0847">Vitamin C</keyword>
<reference evidence="9" key="3">
    <citation type="submission" date="2015-06" db="UniProtKB">
        <authorList>
            <consortium name="EnsemblMetazoa"/>
        </authorList>
    </citation>
    <scope>IDENTIFICATION</scope>
</reference>
<dbReference type="OrthoDB" id="1736837at2759"/>
<dbReference type="PROSITE" id="PS51471">
    <property type="entry name" value="FE2OG_OXY"/>
    <property type="match status" value="1"/>
</dbReference>
<reference evidence="8 10" key="2">
    <citation type="journal article" date="2013" name="Nature">
        <title>Insights into bilaterian evolution from three spiralian genomes.</title>
        <authorList>
            <person name="Simakov O."/>
            <person name="Marletaz F."/>
            <person name="Cho S.J."/>
            <person name="Edsinger-Gonzales E."/>
            <person name="Havlak P."/>
            <person name="Hellsten U."/>
            <person name="Kuo D.H."/>
            <person name="Larsson T."/>
            <person name="Lv J."/>
            <person name="Arendt D."/>
            <person name="Savage R."/>
            <person name="Osoegawa K."/>
            <person name="de Jong P."/>
            <person name="Grimwood J."/>
            <person name="Chapman J.A."/>
            <person name="Shapiro H."/>
            <person name="Aerts A."/>
            <person name="Otillar R.P."/>
            <person name="Terry A.Y."/>
            <person name="Boore J.L."/>
            <person name="Grigoriev I.V."/>
            <person name="Lindberg D.R."/>
            <person name="Seaver E.C."/>
            <person name="Weisblat D.A."/>
            <person name="Putnam N.H."/>
            <person name="Rokhsar D.S."/>
        </authorList>
    </citation>
    <scope>NUCLEOTIDE SEQUENCE</scope>
    <source>
        <strain evidence="8 10">I ESC-2004</strain>
    </source>
</reference>
<evidence type="ECO:0000256" key="4">
    <source>
        <dbReference type="ARBA" id="ARBA00022964"/>
    </source>
</evidence>
<evidence type="ECO:0000313" key="8">
    <source>
        <dbReference type="EMBL" id="ELT89610.1"/>
    </source>
</evidence>
<dbReference type="GO" id="GO:0016705">
    <property type="term" value="F:oxidoreductase activity, acting on paired donors, with incorporation or reduction of molecular oxygen"/>
    <property type="evidence" value="ECO:0007669"/>
    <property type="project" value="InterPro"/>
</dbReference>
<keyword evidence="6" id="KW-0408">Iron</keyword>
<evidence type="ECO:0000256" key="3">
    <source>
        <dbReference type="ARBA" id="ARBA00022896"/>
    </source>
</evidence>
<dbReference type="HOGENOM" id="CLU_045835_1_0_1"/>
<feature type="domain" description="Fe2OG dioxygenase" evidence="7">
    <location>
        <begin position="209"/>
        <end position="303"/>
    </location>
</feature>
<comment type="cofactor">
    <cofactor evidence="1">
        <name>L-ascorbate</name>
        <dbReference type="ChEBI" id="CHEBI:38290"/>
    </cofactor>
</comment>
<dbReference type="PANTHER" id="PTHR24014:SF4">
    <property type="entry name" value="2-OXOGLUTARATE AND IRON-DEPENDENT OXYGENASE DOMAIN-CONTAINING PROTEIN 2"/>
    <property type="match status" value="1"/>
</dbReference>
<keyword evidence="4" id="KW-0223">Dioxygenase</keyword>
<dbReference type="InterPro" id="IPR005123">
    <property type="entry name" value="Oxoglu/Fe-dep_dioxygenase_dom"/>
</dbReference>
<evidence type="ECO:0000256" key="6">
    <source>
        <dbReference type="ARBA" id="ARBA00023004"/>
    </source>
</evidence>
<evidence type="ECO:0000256" key="2">
    <source>
        <dbReference type="ARBA" id="ARBA00022723"/>
    </source>
</evidence>
<sequence>MASSGDSFYVCSCFYSRNYYVPKLGKHVIYNTKDAFIDQYKEVLVSAGLGSSIESIAGEIEDERLRRQNLGIESAKRRAEIAARYSPLHPDIYHLKESHLHPRFISLVKLSNSLNCKKDLIQHIESLKGADQVYVIPVFSEEFCRRFLSELKNFEESDLPKGRPNTMNNDGVLLDELGFDVNFLDPLREQYLNPLASVLFPEEVGHSLDSHKAFVVTYKVGRDEDLDLHFDNAEVTLNVSLSAGFSEGSLYFGAMNTDPAPATKYSKCDHKLAYGVLHRGQHMHGALPIEDGERYNLIIWMRSSSVRTQRCPMCRCEPHLMPTVGRGDGFKAPVKDLCRLV</sequence>
<keyword evidence="5" id="KW-0560">Oxidoreductase</keyword>
<dbReference type="Proteomes" id="UP000014760">
    <property type="component" value="Unassembled WGS sequence"/>
</dbReference>
<reference evidence="10" key="1">
    <citation type="submission" date="2012-12" db="EMBL/GenBank/DDBJ databases">
        <authorList>
            <person name="Hellsten U."/>
            <person name="Grimwood J."/>
            <person name="Chapman J.A."/>
            <person name="Shapiro H."/>
            <person name="Aerts A."/>
            <person name="Otillar R.P."/>
            <person name="Terry A.Y."/>
            <person name="Boore J.L."/>
            <person name="Simakov O."/>
            <person name="Marletaz F."/>
            <person name="Cho S.-J."/>
            <person name="Edsinger-Gonzales E."/>
            <person name="Havlak P."/>
            <person name="Kuo D.-H."/>
            <person name="Larsson T."/>
            <person name="Lv J."/>
            <person name="Arendt D."/>
            <person name="Savage R."/>
            <person name="Osoegawa K."/>
            <person name="de Jong P."/>
            <person name="Lindberg D.R."/>
            <person name="Seaver E.C."/>
            <person name="Weisblat D.A."/>
            <person name="Putnam N.H."/>
            <person name="Grigoriev I.V."/>
            <person name="Rokhsar D.S."/>
        </authorList>
    </citation>
    <scope>NUCLEOTIDE SEQUENCE</scope>
    <source>
        <strain evidence="10">I ESC-2004</strain>
    </source>
</reference>
<protein>
    <recommendedName>
        <fullName evidence="7">Fe2OG dioxygenase domain-containing protein</fullName>
    </recommendedName>
</protein>
<organism evidence="8">
    <name type="scientific">Capitella teleta</name>
    <name type="common">Polychaete worm</name>
    <dbReference type="NCBI Taxonomy" id="283909"/>
    <lineage>
        <taxon>Eukaryota</taxon>
        <taxon>Metazoa</taxon>
        <taxon>Spiralia</taxon>
        <taxon>Lophotrochozoa</taxon>
        <taxon>Annelida</taxon>
        <taxon>Polychaeta</taxon>
        <taxon>Sedentaria</taxon>
        <taxon>Scolecida</taxon>
        <taxon>Capitellidae</taxon>
        <taxon>Capitella</taxon>
    </lineage>
</organism>
<dbReference type="InterPro" id="IPR006620">
    <property type="entry name" value="Pro_4_hyd_alph"/>
</dbReference>
<dbReference type="AlphaFoldDB" id="R7T7M3"/>
<keyword evidence="2" id="KW-0479">Metal-binding</keyword>
<dbReference type="STRING" id="283909.R7T7M3"/>
<dbReference type="GO" id="GO:0031418">
    <property type="term" value="F:L-ascorbic acid binding"/>
    <property type="evidence" value="ECO:0007669"/>
    <property type="project" value="UniProtKB-KW"/>
</dbReference>
<proteinExistence type="predicted"/>
<evidence type="ECO:0000256" key="5">
    <source>
        <dbReference type="ARBA" id="ARBA00023002"/>
    </source>
</evidence>
<name>R7T7M3_CAPTE</name>
<dbReference type="GO" id="GO:0005506">
    <property type="term" value="F:iron ion binding"/>
    <property type="evidence" value="ECO:0007669"/>
    <property type="project" value="InterPro"/>
</dbReference>
<evidence type="ECO:0000313" key="10">
    <source>
        <dbReference type="Proteomes" id="UP000014760"/>
    </source>
</evidence>
<dbReference type="EnsemblMetazoa" id="CapteT169278">
    <property type="protein sequence ID" value="CapteP169278"/>
    <property type="gene ID" value="CapteG169278"/>
</dbReference>
<dbReference type="PANTHER" id="PTHR24014">
    <property type="entry name" value="2-OXOGLUTARATE AND IRON-DEPENDENT OXYGENASE DOMAIN-CONTAINING PROTEIN 2"/>
    <property type="match status" value="1"/>
</dbReference>
<dbReference type="OMA" id="CQAFVDE"/>
<dbReference type="SMART" id="SM00702">
    <property type="entry name" value="P4Hc"/>
    <property type="match status" value="1"/>
</dbReference>
<evidence type="ECO:0000256" key="1">
    <source>
        <dbReference type="ARBA" id="ARBA00001961"/>
    </source>
</evidence>
<keyword evidence="10" id="KW-1185">Reference proteome</keyword>
<evidence type="ECO:0000313" key="9">
    <source>
        <dbReference type="EnsemblMetazoa" id="CapteP169278"/>
    </source>
</evidence>
<evidence type="ECO:0000259" key="7">
    <source>
        <dbReference type="PROSITE" id="PS51471"/>
    </source>
</evidence>
<gene>
    <name evidence="8" type="ORF">CAPTEDRAFT_169278</name>
</gene>
<dbReference type="EMBL" id="AMQN01014773">
    <property type="status" value="NOT_ANNOTATED_CDS"/>
    <property type="molecule type" value="Genomic_DNA"/>
</dbReference>